<keyword evidence="1" id="KW-0732">Signal</keyword>
<dbReference type="Proteomes" id="UP000077266">
    <property type="component" value="Unassembled WGS sequence"/>
</dbReference>
<gene>
    <name evidence="2" type="ORF">EXIGLDRAFT_487514</name>
</gene>
<accession>A0A165JNH2</accession>
<organism evidence="2 3">
    <name type="scientific">Exidia glandulosa HHB12029</name>
    <dbReference type="NCBI Taxonomy" id="1314781"/>
    <lineage>
        <taxon>Eukaryota</taxon>
        <taxon>Fungi</taxon>
        <taxon>Dikarya</taxon>
        <taxon>Basidiomycota</taxon>
        <taxon>Agaricomycotina</taxon>
        <taxon>Agaricomycetes</taxon>
        <taxon>Auriculariales</taxon>
        <taxon>Exidiaceae</taxon>
        <taxon>Exidia</taxon>
    </lineage>
</organism>
<evidence type="ECO:0000256" key="1">
    <source>
        <dbReference type="SAM" id="SignalP"/>
    </source>
</evidence>
<dbReference type="EMBL" id="KV425962">
    <property type="protein sequence ID" value="KZV95103.1"/>
    <property type="molecule type" value="Genomic_DNA"/>
</dbReference>
<dbReference type="InParanoid" id="A0A165JNH2"/>
<dbReference type="AlphaFoldDB" id="A0A165JNH2"/>
<feature type="signal peptide" evidence="1">
    <location>
        <begin position="1"/>
        <end position="17"/>
    </location>
</feature>
<keyword evidence="3" id="KW-1185">Reference proteome</keyword>
<protein>
    <submittedName>
        <fullName evidence="2">Uncharacterized protein</fullName>
    </submittedName>
</protein>
<reference evidence="2 3" key="1">
    <citation type="journal article" date="2016" name="Mol. Biol. Evol.">
        <title>Comparative Genomics of Early-Diverging Mushroom-Forming Fungi Provides Insights into the Origins of Lignocellulose Decay Capabilities.</title>
        <authorList>
            <person name="Nagy L.G."/>
            <person name="Riley R."/>
            <person name="Tritt A."/>
            <person name="Adam C."/>
            <person name="Daum C."/>
            <person name="Floudas D."/>
            <person name="Sun H."/>
            <person name="Yadav J.S."/>
            <person name="Pangilinan J."/>
            <person name="Larsson K.H."/>
            <person name="Matsuura K."/>
            <person name="Barry K."/>
            <person name="Labutti K."/>
            <person name="Kuo R."/>
            <person name="Ohm R.A."/>
            <person name="Bhattacharya S.S."/>
            <person name="Shirouzu T."/>
            <person name="Yoshinaga Y."/>
            <person name="Martin F.M."/>
            <person name="Grigoriev I.V."/>
            <person name="Hibbett D.S."/>
        </authorList>
    </citation>
    <scope>NUCLEOTIDE SEQUENCE [LARGE SCALE GENOMIC DNA]</scope>
    <source>
        <strain evidence="2 3">HHB12029</strain>
    </source>
</reference>
<feature type="chain" id="PRO_5007860247" evidence="1">
    <location>
        <begin position="18"/>
        <end position="144"/>
    </location>
</feature>
<evidence type="ECO:0000313" key="3">
    <source>
        <dbReference type="Proteomes" id="UP000077266"/>
    </source>
</evidence>
<name>A0A165JNH2_EXIGL</name>
<evidence type="ECO:0000313" key="2">
    <source>
        <dbReference type="EMBL" id="KZV95103.1"/>
    </source>
</evidence>
<sequence length="144" mass="15276">MFKFVLALAAVATSVSAAAICNAVPLSGLVYLSEDFTVYHTIDNPKIGQQVTATVVNLATCAPYTSGRVKIDVFRGSVMDVNFDYTDMSMTKGVNTTGNSLSFEISTPAHSTQVTSDVSLQMSPGGIDNYNWALKNVGVVLTIV</sequence>
<proteinExistence type="predicted"/>